<keyword evidence="5" id="KW-0333">Golgi apparatus</keyword>
<keyword evidence="4 9" id="KW-1133">Transmembrane helix</keyword>
<dbReference type="GO" id="GO:0000139">
    <property type="term" value="C:Golgi membrane"/>
    <property type="evidence" value="ECO:0007669"/>
    <property type="project" value="UniProtKB-SubCell"/>
</dbReference>
<evidence type="ECO:0000256" key="7">
    <source>
        <dbReference type="ARBA" id="ARBA00024188"/>
    </source>
</evidence>
<evidence type="ECO:0000256" key="1">
    <source>
        <dbReference type="ARBA" id="ARBA00004653"/>
    </source>
</evidence>
<feature type="transmembrane region" description="Helical" evidence="9">
    <location>
        <begin position="218"/>
        <end position="240"/>
    </location>
</feature>
<reference evidence="11 12" key="1">
    <citation type="submission" date="2024-08" db="EMBL/GenBank/DDBJ databases">
        <title>Gnathostoma spinigerum genome.</title>
        <authorList>
            <person name="Gonzalez-Bertolin B."/>
            <person name="Monzon S."/>
            <person name="Zaballos A."/>
            <person name="Jimenez P."/>
            <person name="Dekumyoy P."/>
            <person name="Varona S."/>
            <person name="Cuesta I."/>
            <person name="Sumanam S."/>
            <person name="Adisakwattana P."/>
            <person name="Gasser R.B."/>
            <person name="Hernandez-Gonzalez A."/>
            <person name="Young N.D."/>
            <person name="Perteguer M.J."/>
        </authorList>
    </citation>
    <scope>NUCLEOTIDE SEQUENCE [LARGE SCALE GENOMIC DNA]</scope>
    <source>
        <strain evidence="11">AL3</strain>
        <tissue evidence="11">Liver</tissue>
    </source>
</reference>
<accession>A0ABD6EIY3</accession>
<dbReference type="PANTHER" id="PTHR21236:SF7">
    <property type="entry name" value="PROTEIN YIPF4"/>
    <property type="match status" value="1"/>
</dbReference>
<proteinExistence type="inferred from homology"/>
<feature type="transmembrane region" description="Helical" evidence="9">
    <location>
        <begin position="161"/>
        <end position="179"/>
    </location>
</feature>
<evidence type="ECO:0000256" key="5">
    <source>
        <dbReference type="ARBA" id="ARBA00023034"/>
    </source>
</evidence>
<evidence type="ECO:0000313" key="12">
    <source>
        <dbReference type="Proteomes" id="UP001608902"/>
    </source>
</evidence>
<protein>
    <recommendedName>
        <fullName evidence="9">Protein YIPF</fullName>
    </recommendedName>
</protein>
<dbReference type="InterPro" id="IPR006977">
    <property type="entry name" value="Yip1_dom"/>
</dbReference>
<feature type="transmembrane region" description="Helical" evidence="9">
    <location>
        <begin position="191"/>
        <end position="212"/>
    </location>
</feature>
<feature type="domain" description="Yip1" evidence="10">
    <location>
        <begin position="132"/>
        <end position="264"/>
    </location>
</feature>
<dbReference type="Proteomes" id="UP001608902">
    <property type="component" value="Unassembled WGS sequence"/>
</dbReference>
<dbReference type="Pfam" id="PF04893">
    <property type="entry name" value="Yip1"/>
    <property type="match status" value="1"/>
</dbReference>
<comment type="similarity">
    <text evidence="2 9">Belongs to the YIP1 family.</text>
</comment>
<dbReference type="AlphaFoldDB" id="A0ABD6EIY3"/>
<comment type="caution">
    <text evidence="11">The sequence shown here is derived from an EMBL/GenBank/DDBJ whole genome shotgun (WGS) entry which is preliminary data.</text>
</comment>
<dbReference type="InterPro" id="IPR045231">
    <property type="entry name" value="Yip1/4-like"/>
</dbReference>
<evidence type="ECO:0000256" key="8">
    <source>
        <dbReference type="ARBA" id="ARBA00037720"/>
    </source>
</evidence>
<evidence type="ECO:0000256" key="4">
    <source>
        <dbReference type="ARBA" id="ARBA00022989"/>
    </source>
</evidence>
<evidence type="ECO:0000256" key="2">
    <source>
        <dbReference type="ARBA" id="ARBA00010596"/>
    </source>
</evidence>
<feature type="transmembrane region" description="Helical" evidence="9">
    <location>
        <begin position="137"/>
        <end position="155"/>
    </location>
</feature>
<organism evidence="11 12">
    <name type="scientific">Gnathostoma spinigerum</name>
    <dbReference type="NCBI Taxonomy" id="75299"/>
    <lineage>
        <taxon>Eukaryota</taxon>
        <taxon>Metazoa</taxon>
        <taxon>Ecdysozoa</taxon>
        <taxon>Nematoda</taxon>
        <taxon>Chromadorea</taxon>
        <taxon>Rhabditida</taxon>
        <taxon>Spirurina</taxon>
        <taxon>Gnathostomatomorpha</taxon>
        <taxon>Gnathostomatoidea</taxon>
        <taxon>Gnathostomatidae</taxon>
        <taxon>Gnathostoma</taxon>
    </lineage>
</organism>
<sequence>MSSYQQHRPTDTAIDIGEVVTNRSSVNDIEFYSSAQNDSGQGTLSGYDDLSGNIKTASVSKSDEIHHRRLSRGGPAAKFLEDRGFGWLLEVEDDEEVQKPLLEELDIDIKDIYYKVRCVLFPLPYFRMKLSIVRESPDFWGPLFVVMAYGLLSLYGQLSVVSWILTIWFVGSFFIFFLARALGGEVGYSQILGIVGYCLIPLVVIGAIIPVVSRLPLLTKVIGCFGVLWSVYSAGTLLCVDELLEKRSLLLYPVFLLYIYFFSLYSGV</sequence>
<dbReference type="PANTHER" id="PTHR21236">
    <property type="entry name" value="GOLGI MEMBRANE PROTEIN YIP1"/>
    <property type="match status" value="1"/>
</dbReference>
<keyword evidence="6 9" id="KW-0472">Membrane</keyword>
<feature type="transmembrane region" description="Helical" evidence="9">
    <location>
        <begin position="249"/>
        <end position="267"/>
    </location>
</feature>
<comment type="function">
    <text evidence="8">Involved in the maintenance of the Golgi structure.</text>
</comment>
<evidence type="ECO:0000313" key="11">
    <source>
        <dbReference type="EMBL" id="MFH4979525.1"/>
    </source>
</evidence>
<gene>
    <name evidence="11" type="ORF">AB6A40_006234</name>
</gene>
<comment type="subcellular location">
    <subcellularLocation>
        <location evidence="1 9">Golgi apparatus membrane</location>
        <topology evidence="1 9">Multi-pass membrane protein</topology>
    </subcellularLocation>
    <subcellularLocation>
        <location evidence="7">Golgi apparatus</location>
        <location evidence="7">cis-Golgi network membrane</location>
    </subcellularLocation>
</comment>
<evidence type="ECO:0000256" key="6">
    <source>
        <dbReference type="ARBA" id="ARBA00023136"/>
    </source>
</evidence>
<evidence type="ECO:0000256" key="9">
    <source>
        <dbReference type="RuleBase" id="RU361264"/>
    </source>
</evidence>
<evidence type="ECO:0000259" key="10">
    <source>
        <dbReference type="Pfam" id="PF04893"/>
    </source>
</evidence>
<name>A0ABD6EIY3_9BILA</name>
<keyword evidence="3 9" id="KW-0812">Transmembrane</keyword>
<dbReference type="EMBL" id="JBGFUD010004306">
    <property type="protein sequence ID" value="MFH4979525.1"/>
    <property type="molecule type" value="Genomic_DNA"/>
</dbReference>
<keyword evidence="12" id="KW-1185">Reference proteome</keyword>
<evidence type="ECO:0000256" key="3">
    <source>
        <dbReference type="ARBA" id="ARBA00022692"/>
    </source>
</evidence>